<reference evidence="2" key="3">
    <citation type="submission" date="2015-04" db="UniProtKB">
        <authorList>
            <consortium name="EnsemblPlants"/>
        </authorList>
    </citation>
    <scope>IDENTIFICATION</scope>
    <source>
        <strain evidence="2">cv. Jemalong A17</strain>
    </source>
</reference>
<protein>
    <submittedName>
        <fullName evidence="1 2">Uncharacterized protein</fullName>
    </submittedName>
</protein>
<accession>A0A072TZP2</accession>
<dbReference type="Proteomes" id="UP000002051">
    <property type="component" value="Chromosome 8"/>
</dbReference>
<sequence>MATSMHPNSDLGLDDSSGKVDSKVYSELKERAQVVDVNSLVKTSSPGLPKDNKLLSCLSQKQNTSQLQVLEHNFFG</sequence>
<evidence type="ECO:0000313" key="1">
    <source>
        <dbReference type="EMBL" id="KEH19010.1"/>
    </source>
</evidence>
<proteinExistence type="predicted"/>
<dbReference type="EMBL" id="CM001224">
    <property type="protein sequence ID" value="KEH19010.1"/>
    <property type="molecule type" value="Genomic_DNA"/>
</dbReference>
<name>A0A072TZP2_MEDTR</name>
<gene>
    <name evidence="1" type="ordered locus">MTR_8g033260</name>
</gene>
<reference evidence="1 3" key="2">
    <citation type="journal article" date="2014" name="BMC Genomics">
        <title>An improved genome release (version Mt4.0) for the model legume Medicago truncatula.</title>
        <authorList>
            <person name="Tang H."/>
            <person name="Krishnakumar V."/>
            <person name="Bidwell S."/>
            <person name="Rosen B."/>
            <person name="Chan A."/>
            <person name="Zhou S."/>
            <person name="Gentzbittel L."/>
            <person name="Childs K.L."/>
            <person name="Yandell M."/>
            <person name="Gundlach H."/>
            <person name="Mayer K.F."/>
            <person name="Schwartz D.C."/>
            <person name="Town C.D."/>
        </authorList>
    </citation>
    <scope>GENOME REANNOTATION</scope>
    <source>
        <strain evidence="1">A17</strain>
        <strain evidence="2 3">cv. Jemalong A17</strain>
    </source>
</reference>
<dbReference type="EnsemblPlants" id="KEH19010">
    <property type="protein sequence ID" value="KEH19010"/>
    <property type="gene ID" value="MTR_8g033260"/>
</dbReference>
<dbReference type="HOGENOM" id="CLU_2658280_0_0_1"/>
<organism evidence="1 3">
    <name type="scientific">Medicago truncatula</name>
    <name type="common">Barrel medic</name>
    <name type="synonym">Medicago tribuloides</name>
    <dbReference type="NCBI Taxonomy" id="3880"/>
    <lineage>
        <taxon>Eukaryota</taxon>
        <taxon>Viridiplantae</taxon>
        <taxon>Streptophyta</taxon>
        <taxon>Embryophyta</taxon>
        <taxon>Tracheophyta</taxon>
        <taxon>Spermatophyta</taxon>
        <taxon>Magnoliopsida</taxon>
        <taxon>eudicotyledons</taxon>
        <taxon>Gunneridae</taxon>
        <taxon>Pentapetalae</taxon>
        <taxon>rosids</taxon>
        <taxon>fabids</taxon>
        <taxon>Fabales</taxon>
        <taxon>Fabaceae</taxon>
        <taxon>Papilionoideae</taxon>
        <taxon>50 kb inversion clade</taxon>
        <taxon>NPAAA clade</taxon>
        <taxon>Hologalegina</taxon>
        <taxon>IRL clade</taxon>
        <taxon>Trifolieae</taxon>
        <taxon>Medicago</taxon>
    </lineage>
</organism>
<evidence type="ECO:0000313" key="2">
    <source>
        <dbReference type="EnsemblPlants" id="KEH19010"/>
    </source>
</evidence>
<dbReference type="AlphaFoldDB" id="A0A072TZP2"/>
<keyword evidence="3" id="KW-1185">Reference proteome</keyword>
<evidence type="ECO:0000313" key="3">
    <source>
        <dbReference type="Proteomes" id="UP000002051"/>
    </source>
</evidence>
<reference evidence="1 3" key="1">
    <citation type="journal article" date="2011" name="Nature">
        <title>The Medicago genome provides insight into the evolution of rhizobial symbioses.</title>
        <authorList>
            <person name="Young N.D."/>
            <person name="Debelle F."/>
            <person name="Oldroyd G.E."/>
            <person name="Geurts R."/>
            <person name="Cannon S.B."/>
            <person name="Udvardi M.K."/>
            <person name="Benedito V.A."/>
            <person name="Mayer K.F."/>
            <person name="Gouzy J."/>
            <person name="Schoof H."/>
            <person name="Van de Peer Y."/>
            <person name="Proost S."/>
            <person name="Cook D.R."/>
            <person name="Meyers B.C."/>
            <person name="Spannagl M."/>
            <person name="Cheung F."/>
            <person name="De Mita S."/>
            <person name="Krishnakumar V."/>
            <person name="Gundlach H."/>
            <person name="Zhou S."/>
            <person name="Mudge J."/>
            <person name="Bharti A.K."/>
            <person name="Murray J.D."/>
            <person name="Naoumkina M.A."/>
            <person name="Rosen B."/>
            <person name="Silverstein K.A."/>
            <person name="Tang H."/>
            <person name="Rombauts S."/>
            <person name="Zhao P.X."/>
            <person name="Zhou P."/>
            <person name="Barbe V."/>
            <person name="Bardou P."/>
            <person name="Bechner M."/>
            <person name="Bellec A."/>
            <person name="Berger A."/>
            <person name="Berges H."/>
            <person name="Bidwell S."/>
            <person name="Bisseling T."/>
            <person name="Choisne N."/>
            <person name="Couloux A."/>
            <person name="Denny R."/>
            <person name="Deshpande S."/>
            <person name="Dai X."/>
            <person name="Doyle J.J."/>
            <person name="Dudez A.M."/>
            <person name="Farmer A.D."/>
            <person name="Fouteau S."/>
            <person name="Franken C."/>
            <person name="Gibelin C."/>
            <person name="Gish J."/>
            <person name="Goldstein S."/>
            <person name="Gonzalez A.J."/>
            <person name="Green P.J."/>
            <person name="Hallab A."/>
            <person name="Hartog M."/>
            <person name="Hua A."/>
            <person name="Humphray S.J."/>
            <person name="Jeong D.H."/>
            <person name="Jing Y."/>
            <person name="Jocker A."/>
            <person name="Kenton S.M."/>
            <person name="Kim D.J."/>
            <person name="Klee K."/>
            <person name="Lai H."/>
            <person name="Lang C."/>
            <person name="Lin S."/>
            <person name="Macmil S.L."/>
            <person name="Magdelenat G."/>
            <person name="Matthews L."/>
            <person name="McCorrison J."/>
            <person name="Monaghan E.L."/>
            <person name="Mun J.H."/>
            <person name="Najar F.Z."/>
            <person name="Nicholson C."/>
            <person name="Noirot C."/>
            <person name="O'Bleness M."/>
            <person name="Paule C.R."/>
            <person name="Poulain J."/>
            <person name="Prion F."/>
            <person name="Qin B."/>
            <person name="Qu C."/>
            <person name="Retzel E.F."/>
            <person name="Riddle C."/>
            <person name="Sallet E."/>
            <person name="Samain S."/>
            <person name="Samson N."/>
            <person name="Sanders I."/>
            <person name="Saurat O."/>
            <person name="Scarpelli C."/>
            <person name="Schiex T."/>
            <person name="Segurens B."/>
            <person name="Severin A.J."/>
            <person name="Sherrier D.J."/>
            <person name="Shi R."/>
            <person name="Sims S."/>
            <person name="Singer S.R."/>
            <person name="Sinharoy S."/>
            <person name="Sterck L."/>
            <person name="Viollet A."/>
            <person name="Wang B.B."/>
            <person name="Wang K."/>
            <person name="Wang M."/>
            <person name="Wang X."/>
            <person name="Warfsmann J."/>
            <person name="Weissenbach J."/>
            <person name="White D.D."/>
            <person name="White J.D."/>
            <person name="Wiley G.B."/>
            <person name="Wincker P."/>
            <person name="Xing Y."/>
            <person name="Yang L."/>
            <person name="Yao Z."/>
            <person name="Ying F."/>
            <person name="Zhai J."/>
            <person name="Zhou L."/>
            <person name="Zuber A."/>
            <person name="Denarie J."/>
            <person name="Dixon R.A."/>
            <person name="May G.D."/>
            <person name="Schwartz D.C."/>
            <person name="Rogers J."/>
            <person name="Quetier F."/>
            <person name="Town C.D."/>
            <person name="Roe B.A."/>
        </authorList>
    </citation>
    <scope>NUCLEOTIDE SEQUENCE [LARGE SCALE GENOMIC DNA]</scope>
    <source>
        <strain evidence="1">A17</strain>
        <strain evidence="2 3">cv. Jemalong A17</strain>
    </source>
</reference>